<organism evidence="1 2">
    <name type="scientific">Oceanobacillus longus</name>
    <dbReference type="NCBI Taxonomy" id="930120"/>
    <lineage>
        <taxon>Bacteria</taxon>
        <taxon>Bacillati</taxon>
        <taxon>Bacillota</taxon>
        <taxon>Bacilli</taxon>
        <taxon>Bacillales</taxon>
        <taxon>Bacillaceae</taxon>
        <taxon>Oceanobacillus</taxon>
    </lineage>
</organism>
<dbReference type="Pfam" id="PF00300">
    <property type="entry name" value="His_Phos_1"/>
    <property type="match status" value="1"/>
</dbReference>
<dbReference type="InterPro" id="IPR029033">
    <property type="entry name" value="His_PPase_superfam"/>
</dbReference>
<reference evidence="2" key="1">
    <citation type="journal article" date="2019" name="Int. J. Syst. Evol. Microbiol.">
        <title>The Global Catalogue of Microorganisms (GCM) 10K type strain sequencing project: providing services to taxonomists for standard genome sequencing and annotation.</title>
        <authorList>
            <consortium name="The Broad Institute Genomics Platform"/>
            <consortium name="The Broad Institute Genome Sequencing Center for Infectious Disease"/>
            <person name="Wu L."/>
            <person name="Ma J."/>
        </authorList>
    </citation>
    <scope>NUCLEOTIDE SEQUENCE [LARGE SCALE GENOMIC DNA]</scope>
    <source>
        <strain evidence="2">IBRC-M 10703</strain>
    </source>
</reference>
<accession>A0ABV8GZP3</accession>
<dbReference type="PROSITE" id="PS00175">
    <property type="entry name" value="PG_MUTASE"/>
    <property type="match status" value="1"/>
</dbReference>
<keyword evidence="2" id="KW-1185">Reference proteome</keyword>
<dbReference type="Gene3D" id="3.40.50.1240">
    <property type="entry name" value="Phosphoglycerate mutase-like"/>
    <property type="match status" value="1"/>
</dbReference>
<dbReference type="RefSeq" id="WP_379496516.1">
    <property type="nucleotide sequence ID" value="NZ_JBHSAO010000006.1"/>
</dbReference>
<dbReference type="PIRSF" id="PIRSF000709">
    <property type="entry name" value="6PFK_2-Ptase"/>
    <property type="match status" value="1"/>
</dbReference>
<dbReference type="InterPro" id="IPR013078">
    <property type="entry name" value="His_Pase_superF_clade-1"/>
</dbReference>
<dbReference type="CDD" id="cd07067">
    <property type="entry name" value="HP_PGM_like"/>
    <property type="match status" value="1"/>
</dbReference>
<dbReference type="InterPro" id="IPR001345">
    <property type="entry name" value="PG/BPGM_mutase_AS"/>
</dbReference>
<evidence type="ECO:0000313" key="1">
    <source>
        <dbReference type="EMBL" id="MFC4024025.1"/>
    </source>
</evidence>
<dbReference type="InterPro" id="IPR052765">
    <property type="entry name" value="PGM-Related"/>
</dbReference>
<dbReference type="EMBL" id="JBHSAO010000006">
    <property type="protein sequence ID" value="MFC4024025.1"/>
    <property type="molecule type" value="Genomic_DNA"/>
</dbReference>
<dbReference type="SMART" id="SM00855">
    <property type="entry name" value="PGAM"/>
    <property type="match status" value="1"/>
</dbReference>
<sequence>MSIYLIRHGESEHNIDLAIMEHIHDSEHHLTELGEKQAEATADFLKNLVTRDTVIYSSPYKRTMQTAEAIQSKLPENVPIYENPLIREWELGNLLNISNRTPQLKKEYKSAGHFYYRYPNGESMADVYLRATIFSSTFLQRIRDQKRYEDVLIVTHSAFMQAFLTFMMQWPIDNNAKHQPFDNASVIAIDEINGDYKYEKIYAPKIRITN</sequence>
<name>A0ABV8GZP3_9BACI</name>
<dbReference type="PANTHER" id="PTHR46192">
    <property type="entry name" value="BROAD-RANGE ACID PHOSPHATASE DET1"/>
    <property type="match status" value="1"/>
</dbReference>
<comment type="caution">
    <text evidence="1">The sequence shown here is derived from an EMBL/GenBank/DDBJ whole genome shotgun (WGS) entry which is preliminary data.</text>
</comment>
<protein>
    <submittedName>
        <fullName evidence="1">Histidine phosphatase family protein</fullName>
    </submittedName>
</protein>
<proteinExistence type="predicted"/>
<dbReference type="SUPFAM" id="SSF53254">
    <property type="entry name" value="Phosphoglycerate mutase-like"/>
    <property type="match status" value="1"/>
</dbReference>
<gene>
    <name evidence="1" type="ORF">ACFOUV_09485</name>
</gene>
<dbReference type="Proteomes" id="UP001595772">
    <property type="component" value="Unassembled WGS sequence"/>
</dbReference>
<evidence type="ECO:0000313" key="2">
    <source>
        <dbReference type="Proteomes" id="UP001595772"/>
    </source>
</evidence>